<evidence type="ECO:0000256" key="2">
    <source>
        <dbReference type="ARBA" id="ARBA00022801"/>
    </source>
</evidence>
<keyword evidence="2" id="KW-0378">Hydrolase</keyword>
<dbReference type="InterPro" id="IPR001375">
    <property type="entry name" value="Peptidase_S9_cat"/>
</dbReference>
<proteinExistence type="inferred from homology"/>
<dbReference type="PANTHER" id="PTHR42776">
    <property type="entry name" value="SERINE PEPTIDASE S9 FAMILY MEMBER"/>
    <property type="match status" value="1"/>
</dbReference>
<evidence type="ECO:0000256" key="4">
    <source>
        <dbReference type="ARBA" id="ARBA00032829"/>
    </source>
</evidence>
<accession>A0A2T4GMP2</accession>
<keyword evidence="3" id="KW-0720">Serine protease</keyword>
<dbReference type="GO" id="GO:0006508">
    <property type="term" value="P:proteolysis"/>
    <property type="evidence" value="ECO:0007669"/>
    <property type="project" value="InterPro"/>
</dbReference>
<feature type="domain" description="Peptidase S9 prolyl oligopeptidase catalytic" evidence="5">
    <location>
        <begin position="297"/>
        <end position="505"/>
    </location>
</feature>
<dbReference type="Gene3D" id="3.40.50.1820">
    <property type="entry name" value="alpha/beta hydrolase"/>
    <property type="match status" value="1"/>
</dbReference>
<protein>
    <recommendedName>
        <fullName evidence="4">Dipeptidyl-peptidase V</fullName>
    </recommendedName>
</protein>
<dbReference type="Gene3D" id="2.120.10.30">
    <property type="entry name" value="TolB, C-terminal domain"/>
    <property type="match status" value="2"/>
</dbReference>
<evidence type="ECO:0000256" key="1">
    <source>
        <dbReference type="ARBA" id="ARBA00010040"/>
    </source>
</evidence>
<evidence type="ECO:0000256" key="3">
    <source>
        <dbReference type="ARBA" id="ARBA00022825"/>
    </source>
</evidence>
<comment type="caution">
    <text evidence="6">The sequence shown here is derived from an EMBL/GenBank/DDBJ whole genome shotgun (WGS) entry which is preliminary data.</text>
</comment>
<evidence type="ECO:0000313" key="6">
    <source>
        <dbReference type="EMBL" id="PTD04710.1"/>
    </source>
</evidence>
<evidence type="ECO:0000313" key="7">
    <source>
        <dbReference type="Proteomes" id="UP000241587"/>
    </source>
</evidence>
<dbReference type="InterPro" id="IPR011659">
    <property type="entry name" value="WD40"/>
</dbReference>
<dbReference type="GO" id="GO:0004252">
    <property type="term" value="F:serine-type endopeptidase activity"/>
    <property type="evidence" value="ECO:0007669"/>
    <property type="project" value="TreeGrafter"/>
</dbReference>
<dbReference type="InterPro" id="IPR011042">
    <property type="entry name" value="6-blade_b-propeller_TolB-like"/>
</dbReference>
<dbReference type="Proteomes" id="UP000241587">
    <property type="component" value="Unassembled WGS sequence"/>
</dbReference>
<dbReference type="Pfam" id="PF00326">
    <property type="entry name" value="Peptidase_S9"/>
    <property type="match status" value="1"/>
</dbReference>
<dbReference type="PANTHER" id="PTHR42776:SF27">
    <property type="entry name" value="DIPEPTIDYL PEPTIDASE FAMILY MEMBER 6"/>
    <property type="match status" value="1"/>
</dbReference>
<dbReference type="AlphaFoldDB" id="A0A2T4GMP2"/>
<keyword evidence="3" id="KW-0645">Protease</keyword>
<comment type="similarity">
    <text evidence="1">Belongs to the peptidase S9C family.</text>
</comment>
<dbReference type="SUPFAM" id="SSF53474">
    <property type="entry name" value="alpha/beta-Hydrolases"/>
    <property type="match status" value="1"/>
</dbReference>
<name>A0A2T4GMP2_FUSCU</name>
<dbReference type="EMBL" id="PVEM01000012">
    <property type="protein sequence ID" value="PTD04710.1"/>
    <property type="molecule type" value="Genomic_DNA"/>
</dbReference>
<dbReference type="SUPFAM" id="SSF82171">
    <property type="entry name" value="DPP6 N-terminal domain-like"/>
    <property type="match status" value="1"/>
</dbReference>
<dbReference type="InterPro" id="IPR029058">
    <property type="entry name" value="AB_hydrolase_fold"/>
</dbReference>
<reference evidence="6 7" key="1">
    <citation type="submission" date="2018-02" db="EMBL/GenBank/DDBJ databases">
        <title>Fusarium culmorum secondary metabolites in fungal-bacterial-plant interactions.</title>
        <authorList>
            <person name="Schmidt R."/>
        </authorList>
    </citation>
    <scope>NUCLEOTIDE SEQUENCE [LARGE SCALE GENOMIC DNA]</scope>
    <source>
        <strain evidence="6 7">PV</strain>
    </source>
</reference>
<evidence type="ECO:0000259" key="5">
    <source>
        <dbReference type="Pfam" id="PF00326"/>
    </source>
</evidence>
<organism evidence="6 7">
    <name type="scientific">Fusarium culmorum</name>
    <dbReference type="NCBI Taxonomy" id="5516"/>
    <lineage>
        <taxon>Eukaryota</taxon>
        <taxon>Fungi</taxon>
        <taxon>Dikarya</taxon>
        <taxon>Ascomycota</taxon>
        <taxon>Pezizomycotina</taxon>
        <taxon>Sordariomycetes</taxon>
        <taxon>Hypocreomycetidae</taxon>
        <taxon>Hypocreales</taxon>
        <taxon>Nectriaceae</taxon>
        <taxon>Fusarium</taxon>
    </lineage>
</organism>
<dbReference type="Pfam" id="PF07676">
    <property type="entry name" value="PD40"/>
    <property type="match status" value="3"/>
</dbReference>
<sequence>MTQSTSTFDKALAETLCGIQVPKEIKFSPNGQRLVYSTSLVGGHRKGKNHTSTLWLASTYEPNSYRKLTSGSFNDTSPAWHPSGDSILFLSDRAKPGETSAVWRMRLDGGDPVAITAEDNEQDIDTFAISPDGKTIAYVSGDENKKDDEEEEDPEVWGEKWDNARLRIVDVEAHETKVIVGGDTHVGEIAWSPDGKSLTFMSTQNPHIEEAMLSGTSISTAIIETGQVKHLCTVMNEPYNLIWAPNGLVYFITGTPPDKDSGGRSVYSINPRDSSPNFTKVGCGENDDAGDIRVAGYKGIFGRGENFASYSIGGQGVYDYADVITITDNAIKKGFADPEKLMVGGWSQGGLLTYLCSVRNGLHGLGWHFNAAIAGAGVCDTESLALTADLGSTFEVELAGGHTIWTLGHDDTRNRQGSAIWEVSSAMEHARREGKTVIPPMLILHGEKDERCPFSQAEGFRRALRFYGLPCEFVKYPGEGHGIESQRFWLDMLERVERFCDLHIGGGPKSRVVVR</sequence>
<dbReference type="OrthoDB" id="43744at2759"/>
<keyword evidence="7" id="KW-1185">Reference proteome</keyword>
<gene>
    <name evidence="6" type="ORF">FCULG_00001241</name>
</gene>